<sequence length="142" mass="16081">MEERGSLIKELDIKDYEAIYRIWNRIPGIGLSDADSKQSISSYLARNPNLSYVYLIDGRIVGTILCGHDGRRGYIHHACVLPKYQGKGIGKILVNKALDELKKQGINKCHLFALGDNELGKEFWSKVGWTKRNDIVTFSKNI</sequence>
<proteinExistence type="predicted"/>
<evidence type="ECO:0000256" key="1">
    <source>
        <dbReference type="ARBA" id="ARBA00022679"/>
    </source>
</evidence>
<accession>A0A937K4M3</accession>
<protein>
    <submittedName>
        <fullName evidence="4">GNAT family N-acetyltransferase</fullName>
    </submittedName>
</protein>
<dbReference type="AlphaFoldDB" id="A0A937K4M3"/>
<dbReference type="EMBL" id="JAESWA010000022">
    <property type="protein sequence ID" value="MBL4931678.1"/>
    <property type="molecule type" value="Genomic_DNA"/>
</dbReference>
<keyword evidence="2" id="KW-0012">Acyltransferase</keyword>
<organism evidence="4 5">
    <name type="scientific">Clostridium paridis</name>
    <dbReference type="NCBI Taxonomy" id="2803863"/>
    <lineage>
        <taxon>Bacteria</taxon>
        <taxon>Bacillati</taxon>
        <taxon>Bacillota</taxon>
        <taxon>Clostridia</taxon>
        <taxon>Eubacteriales</taxon>
        <taxon>Clostridiaceae</taxon>
        <taxon>Clostridium</taxon>
    </lineage>
</organism>
<dbReference type="InterPro" id="IPR016181">
    <property type="entry name" value="Acyl_CoA_acyltransferase"/>
</dbReference>
<dbReference type="Pfam" id="PF00583">
    <property type="entry name" value="Acetyltransf_1"/>
    <property type="match status" value="1"/>
</dbReference>
<feature type="domain" description="N-acetyltransferase" evidence="3">
    <location>
        <begin position="6"/>
        <end position="142"/>
    </location>
</feature>
<reference evidence="4" key="1">
    <citation type="submission" date="2021-01" db="EMBL/GenBank/DDBJ databases">
        <title>Genome public.</title>
        <authorList>
            <person name="Liu C."/>
            <person name="Sun Q."/>
        </authorList>
    </citation>
    <scope>NUCLEOTIDE SEQUENCE</scope>
    <source>
        <strain evidence="4">YIM B02565</strain>
    </source>
</reference>
<dbReference type="CDD" id="cd04301">
    <property type="entry name" value="NAT_SF"/>
    <property type="match status" value="1"/>
</dbReference>
<evidence type="ECO:0000256" key="2">
    <source>
        <dbReference type="ARBA" id="ARBA00023315"/>
    </source>
</evidence>
<dbReference type="GO" id="GO:0016747">
    <property type="term" value="F:acyltransferase activity, transferring groups other than amino-acyl groups"/>
    <property type="evidence" value="ECO:0007669"/>
    <property type="project" value="InterPro"/>
</dbReference>
<dbReference type="PANTHER" id="PTHR43072:SF51">
    <property type="entry name" value="ABC SUPERFAMILY TRANSPORT PROTEIN"/>
    <property type="match status" value="1"/>
</dbReference>
<comment type="caution">
    <text evidence="4">The sequence shown here is derived from an EMBL/GenBank/DDBJ whole genome shotgun (WGS) entry which is preliminary data.</text>
</comment>
<evidence type="ECO:0000313" key="4">
    <source>
        <dbReference type="EMBL" id="MBL4931678.1"/>
    </source>
</evidence>
<dbReference type="PANTHER" id="PTHR43072">
    <property type="entry name" value="N-ACETYLTRANSFERASE"/>
    <property type="match status" value="1"/>
</dbReference>
<evidence type="ECO:0000313" key="5">
    <source>
        <dbReference type="Proteomes" id="UP000623681"/>
    </source>
</evidence>
<dbReference type="SUPFAM" id="SSF55729">
    <property type="entry name" value="Acyl-CoA N-acyltransferases (Nat)"/>
    <property type="match status" value="1"/>
</dbReference>
<dbReference type="RefSeq" id="WP_202767065.1">
    <property type="nucleotide sequence ID" value="NZ_JAESWA010000022.1"/>
</dbReference>
<keyword evidence="5" id="KW-1185">Reference proteome</keyword>
<dbReference type="InterPro" id="IPR000182">
    <property type="entry name" value="GNAT_dom"/>
</dbReference>
<name>A0A937K4M3_9CLOT</name>
<dbReference type="Gene3D" id="3.40.630.30">
    <property type="match status" value="1"/>
</dbReference>
<dbReference type="Proteomes" id="UP000623681">
    <property type="component" value="Unassembled WGS sequence"/>
</dbReference>
<evidence type="ECO:0000259" key="3">
    <source>
        <dbReference type="PROSITE" id="PS51186"/>
    </source>
</evidence>
<dbReference type="PROSITE" id="PS51186">
    <property type="entry name" value="GNAT"/>
    <property type="match status" value="1"/>
</dbReference>
<keyword evidence="1" id="KW-0808">Transferase</keyword>
<gene>
    <name evidence="4" type="ORF">JK634_07670</name>
</gene>